<gene>
    <name evidence="1" type="ORF">PITCH_A1600019</name>
</gene>
<reference evidence="1" key="1">
    <citation type="submission" date="2018-01" db="EMBL/GenBank/DDBJ databases">
        <authorList>
            <person name="Regsiter A."/>
            <person name="William W."/>
        </authorList>
    </citation>
    <scope>NUCLEOTIDE SEQUENCE</scope>
    <source>
        <strain evidence="1">TRIP AH-1</strain>
    </source>
</reference>
<organism evidence="1">
    <name type="scientific">uncultured Desulfobacterium sp</name>
    <dbReference type="NCBI Taxonomy" id="201089"/>
    <lineage>
        <taxon>Bacteria</taxon>
        <taxon>Pseudomonadati</taxon>
        <taxon>Thermodesulfobacteriota</taxon>
        <taxon>Desulfobacteria</taxon>
        <taxon>Desulfobacterales</taxon>
        <taxon>Desulfobacteriaceae</taxon>
        <taxon>Desulfobacterium</taxon>
        <taxon>environmental samples</taxon>
    </lineage>
</organism>
<protein>
    <submittedName>
        <fullName evidence="1">Uncharacterized protein</fullName>
    </submittedName>
</protein>
<evidence type="ECO:0000313" key="1">
    <source>
        <dbReference type="EMBL" id="SPD72948.1"/>
    </source>
</evidence>
<dbReference type="EMBL" id="OJIN01000069">
    <property type="protein sequence ID" value="SPD72948.1"/>
    <property type="molecule type" value="Genomic_DNA"/>
</dbReference>
<accession>A0A445MU11</accession>
<name>A0A445MU11_9BACT</name>
<proteinExistence type="predicted"/>
<dbReference type="AlphaFoldDB" id="A0A445MU11"/>
<sequence length="69" mass="8055">MLSKLSMINWILTTHGKVCKIRAKKFKSFYLTDWIYLVNKNLTCGRKPEIRDEGVFNPLPGQTSILIKR</sequence>